<reference evidence="1 2" key="1">
    <citation type="submission" date="2016-01" db="EMBL/GenBank/DDBJ databases">
        <authorList>
            <person name="Oliw E.H."/>
        </authorList>
    </citation>
    <scope>NUCLEOTIDE SEQUENCE [LARGE SCALE GENOMIC DNA]</scope>
    <source>
        <strain evidence="1 2">CMW7756A</strain>
    </source>
</reference>
<sequence>MKPATIWDGIDEASVGYIIVTKQGDVLAYHIYNRIYFEEYLLNNTKYEIASTLKHDFGKVYSENGEDFIKLNLQIRFR</sequence>
<evidence type="ECO:0000313" key="1">
    <source>
        <dbReference type="EMBL" id="KXA31684.1"/>
    </source>
</evidence>
<comment type="caution">
    <text evidence="1">The sequence shown here is derived from an EMBL/GenBank/DDBJ whole genome shotgun (WGS) entry which is preliminary data.</text>
</comment>
<organism evidence="1">
    <name type="scientific">Peptoniphilus harei</name>
    <dbReference type="NCBI Taxonomy" id="54005"/>
    <lineage>
        <taxon>Bacteria</taxon>
        <taxon>Bacillati</taxon>
        <taxon>Bacillota</taxon>
        <taxon>Tissierellia</taxon>
        <taxon>Tissierellales</taxon>
        <taxon>Peptoniphilaceae</taxon>
        <taxon>Peptoniphilus</taxon>
    </lineage>
</organism>
<evidence type="ECO:0008006" key="3">
    <source>
        <dbReference type="Google" id="ProtNLM"/>
    </source>
</evidence>
<dbReference type="EMBL" id="LRQE01000004">
    <property type="protein sequence ID" value="KXA31684.1"/>
    <property type="molecule type" value="Genomic_DNA"/>
</dbReference>
<dbReference type="RefSeq" id="WP_082705757.1">
    <property type="nucleotide sequence ID" value="NZ_KQ957086.1"/>
</dbReference>
<dbReference type="InterPro" id="IPR019062">
    <property type="entry name" value="Restrct_endonuc_II_HpaII"/>
</dbReference>
<name>A0A133PS79_9FIRM</name>
<dbReference type="Pfam" id="PF09561">
    <property type="entry name" value="RE_HpaII"/>
    <property type="match status" value="1"/>
</dbReference>
<proteinExistence type="predicted"/>
<dbReference type="AlphaFoldDB" id="A0A133PS79"/>
<gene>
    <name evidence="1" type="ORF">HMPREF3229_00213</name>
</gene>
<evidence type="ECO:0000313" key="2">
    <source>
        <dbReference type="Proteomes" id="UP000070174"/>
    </source>
</evidence>
<accession>A0A133PS79</accession>
<dbReference type="Proteomes" id="UP000070174">
    <property type="component" value="Unassembled WGS sequence"/>
</dbReference>
<protein>
    <recommendedName>
        <fullName evidence="3">HpaII restriction endonuclease</fullName>
    </recommendedName>
</protein>
<dbReference type="PATRIC" id="fig|54005.3.peg.210"/>